<dbReference type="EMBL" id="LAQJ01000108">
    <property type="protein sequence ID" value="KKO20388.1"/>
    <property type="molecule type" value="Genomic_DNA"/>
</dbReference>
<evidence type="ECO:0000313" key="3">
    <source>
        <dbReference type="Proteomes" id="UP000034954"/>
    </source>
</evidence>
<keyword evidence="3" id="KW-1185">Reference proteome</keyword>
<evidence type="ECO:0000256" key="1">
    <source>
        <dbReference type="SAM" id="Phobius"/>
    </source>
</evidence>
<keyword evidence="1" id="KW-1133">Transmembrane helix</keyword>
<evidence type="ECO:0000313" key="2">
    <source>
        <dbReference type="EMBL" id="KKO20388.1"/>
    </source>
</evidence>
<keyword evidence="1" id="KW-0472">Membrane</keyword>
<gene>
    <name evidence="2" type="ORF">BROFUL_00885</name>
</gene>
<name>A0A0M2UWE3_9BACT</name>
<dbReference type="Proteomes" id="UP000034954">
    <property type="component" value="Unassembled WGS sequence"/>
</dbReference>
<dbReference type="AlphaFoldDB" id="A0A0M2UWE3"/>
<sequence length="141" mass="15027">MGILKRYVSLSIVWCMLAIIVFSGVLTLPIPGAVYAYAEHSGTISTNQTWHASDNPHVVTGNVLVEGAGLVTLTIEPGCMVKFNPATGLSVGRYGTNTGALNAQGTEGNPIIFTSNAASPTLVYRHINNETYKCCFATRYS</sequence>
<organism evidence="2 3">
    <name type="scientific">Candidatus Brocadia fulgida</name>
    <dbReference type="NCBI Taxonomy" id="380242"/>
    <lineage>
        <taxon>Bacteria</taxon>
        <taxon>Pseudomonadati</taxon>
        <taxon>Planctomycetota</taxon>
        <taxon>Candidatus Brocadiia</taxon>
        <taxon>Candidatus Brocadiales</taxon>
        <taxon>Candidatus Brocadiaceae</taxon>
        <taxon>Candidatus Brocadia</taxon>
    </lineage>
</organism>
<proteinExistence type="predicted"/>
<feature type="transmembrane region" description="Helical" evidence="1">
    <location>
        <begin position="12"/>
        <end position="38"/>
    </location>
</feature>
<keyword evidence="1" id="KW-0812">Transmembrane</keyword>
<protein>
    <submittedName>
        <fullName evidence="2">Uncharacterized protein</fullName>
    </submittedName>
</protein>
<reference evidence="2 3" key="1">
    <citation type="journal article" date="2013" name="BMC Microbiol.">
        <title>Identification of the type II cytochrome c maturation pathway in anammox bacteria by comparative genomics.</title>
        <authorList>
            <person name="Ferousi C."/>
            <person name="Speth D.R."/>
            <person name="Reimann J."/>
            <person name="Op den Camp H.J."/>
            <person name="Allen J.W."/>
            <person name="Keltjens J.T."/>
            <person name="Jetten M.S."/>
        </authorList>
    </citation>
    <scope>NUCLEOTIDE SEQUENCE [LARGE SCALE GENOMIC DNA]</scope>
    <source>
        <strain evidence="2">RU1</strain>
    </source>
</reference>
<accession>A0A0M2UWE3</accession>
<comment type="caution">
    <text evidence="2">The sequence shown here is derived from an EMBL/GenBank/DDBJ whole genome shotgun (WGS) entry which is preliminary data.</text>
</comment>